<sequence length="195" mass="21784">MEQAKDAKAEAESPTKAKAVWLELSANNIASLVRVAEKMHPDLPERDEVFAERIKLFPEGCLALVEGEDNELCGYAISHPIRRRQPPALNSLLGEIVPAADEYYIHDLAILPRAQGRGLAQECIDRLFAIAKRFPTTSLVSVYGTAPFWSRFGFVPDEVDEGLEKKLREYGDDATYLARRNEEPQRLTTMDAGPV</sequence>
<keyword evidence="3" id="KW-1185">Reference proteome</keyword>
<dbReference type="Proteomes" id="UP000799757">
    <property type="component" value="Unassembled WGS sequence"/>
</dbReference>
<dbReference type="InterPro" id="IPR016181">
    <property type="entry name" value="Acyl_CoA_acyltransferase"/>
</dbReference>
<dbReference type="InterPro" id="IPR000182">
    <property type="entry name" value="GNAT_dom"/>
</dbReference>
<protein>
    <recommendedName>
        <fullName evidence="1">N-acetyltransferase domain-containing protein</fullName>
    </recommendedName>
</protein>
<dbReference type="EMBL" id="MU001738">
    <property type="protein sequence ID" value="KAF2801214.1"/>
    <property type="molecule type" value="Genomic_DNA"/>
</dbReference>
<dbReference type="SUPFAM" id="SSF55729">
    <property type="entry name" value="Acyl-CoA N-acyltransferases (Nat)"/>
    <property type="match status" value="1"/>
</dbReference>
<evidence type="ECO:0000313" key="3">
    <source>
        <dbReference type="Proteomes" id="UP000799757"/>
    </source>
</evidence>
<dbReference type="Gene3D" id="3.40.630.30">
    <property type="match status" value="1"/>
</dbReference>
<reference evidence="2" key="1">
    <citation type="journal article" date="2020" name="Stud. Mycol.">
        <title>101 Dothideomycetes genomes: a test case for predicting lifestyles and emergence of pathogens.</title>
        <authorList>
            <person name="Haridas S."/>
            <person name="Albert R."/>
            <person name="Binder M."/>
            <person name="Bloem J."/>
            <person name="Labutti K."/>
            <person name="Salamov A."/>
            <person name="Andreopoulos B."/>
            <person name="Baker S."/>
            <person name="Barry K."/>
            <person name="Bills G."/>
            <person name="Bluhm B."/>
            <person name="Cannon C."/>
            <person name="Castanera R."/>
            <person name="Culley D."/>
            <person name="Daum C."/>
            <person name="Ezra D."/>
            <person name="Gonzalez J."/>
            <person name="Henrissat B."/>
            <person name="Kuo A."/>
            <person name="Liang C."/>
            <person name="Lipzen A."/>
            <person name="Lutzoni F."/>
            <person name="Magnuson J."/>
            <person name="Mondo S."/>
            <person name="Nolan M."/>
            <person name="Ohm R."/>
            <person name="Pangilinan J."/>
            <person name="Park H.-J."/>
            <person name="Ramirez L."/>
            <person name="Alfaro M."/>
            <person name="Sun H."/>
            <person name="Tritt A."/>
            <person name="Yoshinaga Y."/>
            <person name="Zwiers L.-H."/>
            <person name="Turgeon B."/>
            <person name="Goodwin S."/>
            <person name="Spatafora J."/>
            <person name="Crous P."/>
            <person name="Grigoriev I."/>
        </authorList>
    </citation>
    <scope>NUCLEOTIDE SEQUENCE</scope>
    <source>
        <strain evidence="2">CBS 109.77</strain>
    </source>
</reference>
<name>A0A6A6XZP8_9PLEO</name>
<accession>A0A6A6XZP8</accession>
<proteinExistence type="predicted"/>
<dbReference type="PROSITE" id="PS51186">
    <property type="entry name" value="GNAT"/>
    <property type="match status" value="1"/>
</dbReference>
<dbReference type="OrthoDB" id="2445945at2759"/>
<dbReference type="AlphaFoldDB" id="A0A6A6XZP8"/>
<organism evidence="2 3">
    <name type="scientific">Melanomma pulvis-pyrius CBS 109.77</name>
    <dbReference type="NCBI Taxonomy" id="1314802"/>
    <lineage>
        <taxon>Eukaryota</taxon>
        <taxon>Fungi</taxon>
        <taxon>Dikarya</taxon>
        <taxon>Ascomycota</taxon>
        <taxon>Pezizomycotina</taxon>
        <taxon>Dothideomycetes</taxon>
        <taxon>Pleosporomycetidae</taxon>
        <taxon>Pleosporales</taxon>
        <taxon>Melanommataceae</taxon>
        <taxon>Melanomma</taxon>
    </lineage>
</organism>
<evidence type="ECO:0000313" key="2">
    <source>
        <dbReference type="EMBL" id="KAF2801214.1"/>
    </source>
</evidence>
<dbReference type="GO" id="GO:0016747">
    <property type="term" value="F:acyltransferase activity, transferring groups other than amino-acyl groups"/>
    <property type="evidence" value="ECO:0007669"/>
    <property type="project" value="InterPro"/>
</dbReference>
<dbReference type="CDD" id="cd04301">
    <property type="entry name" value="NAT_SF"/>
    <property type="match status" value="1"/>
</dbReference>
<feature type="domain" description="N-acetyltransferase" evidence="1">
    <location>
        <begin position="22"/>
        <end position="182"/>
    </location>
</feature>
<evidence type="ECO:0000259" key="1">
    <source>
        <dbReference type="PROSITE" id="PS51186"/>
    </source>
</evidence>
<dbReference type="Pfam" id="PF00583">
    <property type="entry name" value="Acetyltransf_1"/>
    <property type="match status" value="1"/>
</dbReference>
<gene>
    <name evidence="2" type="ORF">K505DRAFT_319974</name>
</gene>